<comment type="subcellular location">
    <subcellularLocation>
        <location evidence="2">Golgi apparatus membrane</location>
        <topology evidence="2">Multi-pass membrane protein</topology>
    </subcellularLocation>
</comment>
<gene>
    <name evidence="13" type="ORF">M231_03698</name>
</gene>
<keyword evidence="6 11" id="KW-0812">Transmembrane</keyword>
<feature type="compositionally biased region" description="Gly residues" evidence="10">
    <location>
        <begin position="265"/>
        <end position="278"/>
    </location>
</feature>
<reference evidence="13 14" key="1">
    <citation type="submission" date="2016-06" db="EMBL/GenBank/DDBJ databases">
        <title>Evolution of pathogenesis and genome organization in the Tremellales.</title>
        <authorList>
            <person name="Cuomo C."/>
            <person name="Litvintseva A."/>
            <person name="Heitman J."/>
            <person name="Chen Y."/>
            <person name="Sun S."/>
            <person name="Springer D."/>
            <person name="Dromer F."/>
            <person name="Young S."/>
            <person name="Zeng Q."/>
            <person name="Chapman S."/>
            <person name="Gujja S."/>
            <person name="Saif S."/>
            <person name="Birren B."/>
        </authorList>
    </citation>
    <scope>NUCLEOTIDE SEQUENCE [LARGE SCALE GENOMIC DNA]</scope>
    <source>
        <strain evidence="13 14">ATCC 28783</strain>
    </source>
</reference>
<dbReference type="GO" id="GO:0016192">
    <property type="term" value="P:vesicle-mediated transport"/>
    <property type="evidence" value="ECO:0007669"/>
    <property type="project" value="TreeGrafter"/>
</dbReference>
<comment type="function">
    <text evidence="1">Golgi membrane protein involved in vesicular trafficking and spindle migration.</text>
</comment>
<protein>
    <recommendedName>
        <fullName evidence="4">Golgi apparatus membrane protein TVP38</fullName>
    </recommendedName>
    <alternativeName>
        <fullName evidence="5">Golgi apparatus membrane protein tvp38</fullName>
    </alternativeName>
</protein>
<dbReference type="GO" id="GO:0000139">
    <property type="term" value="C:Golgi membrane"/>
    <property type="evidence" value="ECO:0007669"/>
    <property type="project" value="UniProtKB-SubCell"/>
</dbReference>
<keyword evidence="9 11" id="KW-0472">Membrane</keyword>
<dbReference type="AlphaFoldDB" id="A0A4Q1BMB2"/>
<evidence type="ECO:0000313" key="13">
    <source>
        <dbReference type="EMBL" id="RXK38968.1"/>
    </source>
</evidence>
<dbReference type="EMBL" id="SDIL01000038">
    <property type="protein sequence ID" value="RXK38968.1"/>
    <property type="molecule type" value="Genomic_DNA"/>
</dbReference>
<dbReference type="Proteomes" id="UP000289152">
    <property type="component" value="Unassembled WGS sequence"/>
</dbReference>
<evidence type="ECO:0000256" key="9">
    <source>
        <dbReference type="ARBA" id="ARBA00023136"/>
    </source>
</evidence>
<evidence type="ECO:0000313" key="14">
    <source>
        <dbReference type="Proteomes" id="UP000289152"/>
    </source>
</evidence>
<dbReference type="InParanoid" id="A0A4Q1BMB2"/>
<evidence type="ECO:0000256" key="5">
    <source>
        <dbReference type="ARBA" id="ARBA00020673"/>
    </source>
</evidence>
<dbReference type="InterPro" id="IPR032816">
    <property type="entry name" value="VTT_dom"/>
</dbReference>
<feature type="region of interest" description="Disordered" evidence="10">
    <location>
        <begin position="231"/>
        <end position="294"/>
    </location>
</feature>
<evidence type="ECO:0000256" key="2">
    <source>
        <dbReference type="ARBA" id="ARBA00004653"/>
    </source>
</evidence>
<comment type="similarity">
    <text evidence="3">Belongs to the TVP38/TMEM64 family.</text>
</comment>
<dbReference type="OrthoDB" id="166803at2759"/>
<dbReference type="PANTHER" id="PTHR47549">
    <property type="entry name" value="GOLGI APPARATUS MEMBRANE PROTEIN TVP38-RELATED"/>
    <property type="match status" value="1"/>
</dbReference>
<evidence type="ECO:0000256" key="7">
    <source>
        <dbReference type="ARBA" id="ARBA00022989"/>
    </source>
</evidence>
<sequence length="294" mass="31533">MLAAVIIITPSRIGRWFNSVALSIQSLGPWGMLVCAAMVVLSSHPPLFGFAASMTLIGFIYGIHPGFLLACASSMTGGAISFLSVRRFFHGIIKPNEKWEAFGHVMKAKGLPLVIMIRYCPLPWAVGNGLFASIESVKFWHLMVANLAMQPRLLIPVFIGSRLSSLSGEEPTHDPLRFWLNLISIGLSGCFSVGTGVWIYRLTLDQMRKLDQGLPGEGELAAEALEEGRLLDDYSEEEEGEDLVLREGRLKRKSSGTDQGSVTSNGGGGGGGIGGLGGSLQRRTSGSVPVSPNM</sequence>
<evidence type="ECO:0000256" key="3">
    <source>
        <dbReference type="ARBA" id="ARBA00008640"/>
    </source>
</evidence>
<dbReference type="PANTHER" id="PTHR47549:SF1">
    <property type="entry name" value="GOLGI APPARATUS MEMBRANE PROTEIN TVP38"/>
    <property type="match status" value="1"/>
</dbReference>
<evidence type="ECO:0000259" key="12">
    <source>
        <dbReference type="Pfam" id="PF09335"/>
    </source>
</evidence>
<feature type="transmembrane region" description="Helical" evidence="11">
    <location>
        <begin position="20"/>
        <end position="41"/>
    </location>
</feature>
<dbReference type="InterPro" id="IPR051076">
    <property type="entry name" value="Golgi_membrane_TVP38/TMEM64"/>
</dbReference>
<evidence type="ECO:0000256" key="11">
    <source>
        <dbReference type="SAM" id="Phobius"/>
    </source>
</evidence>
<evidence type="ECO:0000256" key="1">
    <source>
        <dbReference type="ARBA" id="ARBA00002978"/>
    </source>
</evidence>
<evidence type="ECO:0000256" key="8">
    <source>
        <dbReference type="ARBA" id="ARBA00023034"/>
    </source>
</evidence>
<evidence type="ECO:0000256" key="10">
    <source>
        <dbReference type="SAM" id="MobiDB-lite"/>
    </source>
</evidence>
<evidence type="ECO:0000256" key="4">
    <source>
        <dbReference type="ARBA" id="ARBA00013533"/>
    </source>
</evidence>
<keyword evidence="8" id="KW-0333">Golgi apparatus</keyword>
<proteinExistence type="inferred from homology"/>
<dbReference type="GO" id="GO:0000022">
    <property type="term" value="P:mitotic spindle elongation"/>
    <property type="evidence" value="ECO:0007669"/>
    <property type="project" value="TreeGrafter"/>
</dbReference>
<dbReference type="STRING" id="5217.A0A4Q1BMB2"/>
<feature type="transmembrane region" description="Helical" evidence="11">
    <location>
        <begin position="179"/>
        <end position="200"/>
    </location>
</feature>
<evidence type="ECO:0000256" key="6">
    <source>
        <dbReference type="ARBA" id="ARBA00022692"/>
    </source>
</evidence>
<name>A0A4Q1BMB2_TREME</name>
<keyword evidence="7 11" id="KW-1133">Transmembrane helix</keyword>
<accession>A0A4Q1BMB2</accession>
<feature type="domain" description="VTT" evidence="12">
    <location>
        <begin position="54"/>
        <end position="161"/>
    </location>
</feature>
<comment type="caution">
    <text evidence="13">The sequence shown here is derived from an EMBL/GenBank/DDBJ whole genome shotgun (WGS) entry which is preliminary data.</text>
</comment>
<feature type="compositionally biased region" description="Acidic residues" evidence="10">
    <location>
        <begin position="233"/>
        <end position="242"/>
    </location>
</feature>
<feature type="transmembrane region" description="Helical" evidence="11">
    <location>
        <begin position="47"/>
        <end position="72"/>
    </location>
</feature>
<feature type="compositionally biased region" description="Polar residues" evidence="10">
    <location>
        <begin position="281"/>
        <end position="294"/>
    </location>
</feature>
<dbReference type="Pfam" id="PF09335">
    <property type="entry name" value="VTT_dom"/>
    <property type="match status" value="1"/>
</dbReference>
<keyword evidence="14" id="KW-1185">Reference proteome</keyword>
<organism evidence="13 14">
    <name type="scientific">Tremella mesenterica</name>
    <name type="common">Jelly fungus</name>
    <dbReference type="NCBI Taxonomy" id="5217"/>
    <lineage>
        <taxon>Eukaryota</taxon>
        <taxon>Fungi</taxon>
        <taxon>Dikarya</taxon>
        <taxon>Basidiomycota</taxon>
        <taxon>Agaricomycotina</taxon>
        <taxon>Tremellomycetes</taxon>
        <taxon>Tremellales</taxon>
        <taxon>Tremellaceae</taxon>
        <taxon>Tremella</taxon>
    </lineage>
</organism>
<dbReference type="VEuPathDB" id="FungiDB:TREMEDRAFT_34428"/>